<dbReference type="KEGG" id="qsa:O6P43_025757"/>
<evidence type="ECO:0000259" key="16">
    <source>
        <dbReference type="Pfam" id="PF01370"/>
    </source>
</evidence>
<evidence type="ECO:0000256" key="3">
    <source>
        <dbReference type="ARBA" id="ARBA00023002"/>
    </source>
</evidence>
<protein>
    <recommendedName>
        <fullName evidence="11">cinnamoyl-CoA reductase</fullName>
        <ecNumber evidence="11">1.2.1.44</ecNumber>
    </recommendedName>
    <alternativeName>
        <fullName evidence="12">Caffeoyl-CoA reductase</fullName>
    </alternativeName>
    <alternativeName>
        <fullName evidence="15">Coumaroyl-CoA reductase</fullName>
    </alternativeName>
    <alternativeName>
        <fullName evidence="13">Feruloyl-CoA reductase</fullName>
    </alternativeName>
    <alternativeName>
        <fullName evidence="14">Sinapoyl-CoA reductase</fullName>
    </alternativeName>
</protein>
<keyword evidence="2" id="KW-0521">NADP</keyword>
<comment type="catalytic activity">
    <reaction evidence="10">
        <text>(E)-coniferaldehyde + NADP(+) + CoA = (E)-feruloyl-CoA + NADPH + H(+)</text>
        <dbReference type="Rhea" id="RHEA:64648"/>
        <dbReference type="ChEBI" id="CHEBI:15378"/>
        <dbReference type="ChEBI" id="CHEBI:16547"/>
        <dbReference type="ChEBI" id="CHEBI:57287"/>
        <dbReference type="ChEBI" id="CHEBI:57783"/>
        <dbReference type="ChEBI" id="CHEBI:58349"/>
        <dbReference type="ChEBI" id="CHEBI:87305"/>
        <dbReference type="EC" id="1.2.1.44"/>
    </reaction>
    <physiologicalReaction direction="right-to-left" evidence="10">
        <dbReference type="Rhea" id="RHEA:64650"/>
    </physiologicalReaction>
</comment>
<keyword evidence="18" id="KW-1185">Reference proteome</keyword>
<evidence type="ECO:0000256" key="14">
    <source>
        <dbReference type="ARBA" id="ARBA00081990"/>
    </source>
</evidence>
<evidence type="ECO:0000256" key="1">
    <source>
        <dbReference type="ARBA" id="ARBA00004928"/>
    </source>
</evidence>
<dbReference type="InterPro" id="IPR001509">
    <property type="entry name" value="Epimerase_deHydtase"/>
</dbReference>
<accession>A0AAD7PGL1</accession>
<dbReference type="PANTHER" id="PTHR10366">
    <property type="entry name" value="NAD DEPENDENT EPIMERASE/DEHYDRATASE"/>
    <property type="match status" value="1"/>
</dbReference>
<name>A0AAD7PGL1_QUISA</name>
<evidence type="ECO:0000256" key="12">
    <source>
        <dbReference type="ARBA" id="ARBA00075244"/>
    </source>
</evidence>
<dbReference type="EMBL" id="JARAOO010000010">
    <property type="protein sequence ID" value="KAJ7954149.1"/>
    <property type="molecule type" value="Genomic_DNA"/>
</dbReference>
<feature type="domain" description="NAD-dependent epimerase/dehydratase" evidence="16">
    <location>
        <begin position="35"/>
        <end position="267"/>
    </location>
</feature>
<reference evidence="17" key="1">
    <citation type="journal article" date="2023" name="Science">
        <title>Elucidation of the pathway for biosynthesis of saponin adjuvants from the soapbark tree.</title>
        <authorList>
            <person name="Reed J."/>
            <person name="Orme A."/>
            <person name="El-Demerdash A."/>
            <person name="Owen C."/>
            <person name="Martin L.B.B."/>
            <person name="Misra R.C."/>
            <person name="Kikuchi S."/>
            <person name="Rejzek M."/>
            <person name="Martin A.C."/>
            <person name="Harkess A."/>
            <person name="Leebens-Mack J."/>
            <person name="Louveau T."/>
            <person name="Stephenson M.J."/>
            <person name="Osbourn A."/>
        </authorList>
    </citation>
    <scope>NUCLEOTIDE SEQUENCE</scope>
    <source>
        <strain evidence="17">S10</strain>
    </source>
</reference>
<evidence type="ECO:0000313" key="17">
    <source>
        <dbReference type="EMBL" id="KAJ7954149.1"/>
    </source>
</evidence>
<evidence type="ECO:0000256" key="10">
    <source>
        <dbReference type="ARBA" id="ARBA00052462"/>
    </source>
</evidence>
<comment type="catalytic activity">
    <reaction evidence="8">
        <text>(E)-sinapaldehyde + NADP(+) + CoA = (E)-sinapoyl-CoA + NADPH + H(+)</text>
        <dbReference type="Rhea" id="RHEA:64656"/>
        <dbReference type="ChEBI" id="CHEBI:15378"/>
        <dbReference type="ChEBI" id="CHEBI:27949"/>
        <dbReference type="ChEBI" id="CHEBI:57287"/>
        <dbReference type="ChEBI" id="CHEBI:57393"/>
        <dbReference type="ChEBI" id="CHEBI:57783"/>
        <dbReference type="ChEBI" id="CHEBI:58349"/>
        <dbReference type="EC" id="1.2.1.44"/>
    </reaction>
    <physiologicalReaction direction="right-to-left" evidence="8">
        <dbReference type="Rhea" id="RHEA:64658"/>
    </physiologicalReaction>
</comment>
<comment type="similarity">
    <text evidence="5">Belongs to the NAD(P)-dependent epimerase/dehydratase family. Dihydroflavonol-4-reductase subfamily.</text>
</comment>
<gene>
    <name evidence="17" type="ORF">O6P43_025757</name>
</gene>
<evidence type="ECO:0000256" key="5">
    <source>
        <dbReference type="ARBA" id="ARBA00023445"/>
    </source>
</evidence>
<dbReference type="CDD" id="cd08958">
    <property type="entry name" value="FR_SDR_e"/>
    <property type="match status" value="1"/>
</dbReference>
<evidence type="ECO:0000256" key="8">
    <source>
        <dbReference type="ARBA" id="ARBA00051133"/>
    </source>
</evidence>
<comment type="pathway">
    <text evidence="1">Aromatic compound metabolism; phenylpropanoid biosynthesis.</text>
</comment>
<dbReference type="GO" id="GO:0016621">
    <property type="term" value="F:cinnamoyl-CoA reductase activity"/>
    <property type="evidence" value="ECO:0007669"/>
    <property type="project" value="UniProtKB-EC"/>
</dbReference>
<dbReference type="Pfam" id="PF01370">
    <property type="entry name" value="Epimerase"/>
    <property type="match status" value="1"/>
</dbReference>
<dbReference type="InterPro" id="IPR050425">
    <property type="entry name" value="NAD(P)_dehydrat-like"/>
</dbReference>
<keyword evidence="4" id="KW-1015">Disulfide bond</keyword>
<evidence type="ECO:0000256" key="7">
    <source>
        <dbReference type="ARBA" id="ARBA00050640"/>
    </source>
</evidence>
<dbReference type="InterPro" id="IPR036291">
    <property type="entry name" value="NAD(P)-bd_dom_sf"/>
</dbReference>
<proteinExistence type="inferred from homology"/>
<comment type="caution">
    <text evidence="17">The sequence shown here is derived from an EMBL/GenBank/DDBJ whole genome shotgun (WGS) entry which is preliminary data.</text>
</comment>
<dbReference type="GO" id="GO:0016616">
    <property type="term" value="F:oxidoreductase activity, acting on the CH-OH group of donors, NAD or NADP as acceptor"/>
    <property type="evidence" value="ECO:0007669"/>
    <property type="project" value="UniProtKB-ARBA"/>
</dbReference>
<comment type="catalytic activity">
    <reaction evidence="6">
        <text>(E)-cinnamaldehyde + NADP(+) + CoA = (E)-cinnamoyl-CoA + NADPH + H(+)</text>
        <dbReference type="Rhea" id="RHEA:10620"/>
        <dbReference type="ChEBI" id="CHEBI:15378"/>
        <dbReference type="ChEBI" id="CHEBI:16731"/>
        <dbReference type="ChEBI" id="CHEBI:57252"/>
        <dbReference type="ChEBI" id="CHEBI:57287"/>
        <dbReference type="ChEBI" id="CHEBI:57783"/>
        <dbReference type="ChEBI" id="CHEBI:58349"/>
        <dbReference type="EC" id="1.2.1.44"/>
    </reaction>
    <physiologicalReaction direction="right-to-left" evidence="6">
        <dbReference type="Rhea" id="RHEA:10622"/>
    </physiologicalReaction>
</comment>
<dbReference type="AlphaFoldDB" id="A0AAD7PGL1"/>
<dbReference type="PANTHER" id="PTHR10366:SF404">
    <property type="entry name" value="CINNAMOYL-COA REDUCTASE 1"/>
    <property type="match status" value="1"/>
</dbReference>
<evidence type="ECO:0000256" key="13">
    <source>
        <dbReference type="ARBA" id="ARBA00077069"/>
    </source>
</evidence>
<dbReference type="SUPFAM" id="SSF51735">
    <property type="entry name" value="NAD(P)-binding Rossmann-fold domains"/>
    <property type="match status" value="1"/>
</dbReference>
<dbReference type="EC" id="1.2.1.44" evidence="11"/>
<dbReference type="FunFam" id="3.40.50.720:FF:000199">
    <property type="entry name" value="Cinnamoyl-CoA reductase 1"/>
    <property type="match status" value="1"/>
</dbReference>
<evidence type="ECO:0000256" key="2">
    <source>
        <dbReference type="ARBA" id="ARBA00022857"/>
    </source>
</evidence>
<evidence type="ECO:0000256" key="6">
    <source>
        <dbReference type="ARBA" id="ARBA00050514"/>
    </source>
</evidence>
<dbReference type="Proteomes" id="UP001163823">
    <property type="component" value="Chromosome 10"/>
</dbReference>
<comment type="catalytic activity">
    <reaction evidence="7">
        <text>(E)-4-coumaraldehyde + NADP(+) + CoA = (E)-4-coumaroyl-CoA + NADPH + H(+)</text>
        <dbReference type="Rhea" id="RHEA:64652"/>
        <dbReference type="ChEBI" id="CHEBI:15378"/>
        <dbReference type="ChEBI" id="CHEBI:28353"/>
        <dbReference type="ChEBI" id="CHEBI:57287"/>
        <dbReference type="ChEBI" id="CHEBI:57783"/>
        <dbReference type="ChEBI" id="CHEBI:58349"/>
        <dbReference type="ChEBI" id="CHEBI:85008"/>
        <dbReference type="EC" id="1.2.1.44"/>
    </reaction>
    <physiologicalReaction direction="right-to-left" evidence="7">
        <dbReference type="Rhea" id="RHEA:64654"/>
    </physiologicalReaction>
</comment>
<dbReference type="GO" id="GO:0009809">
    <property type="term" value="P:lignin biosynthetic process"/>
    <property type="evidence" value="ECO:0007669"/>
    <property type="project" value="UniProtKB-ARBA"/>
</dbReference>
<sequence length="370" mass="41059">MANHLMPISSSLPLLKTQTLGMAMNTSTYSSSKTVCVTGAAGFIGSWIVKLLLEKGYTVRGTVRNPDDPKNAHLKELEGAKERLCLYKADLLDFESLQAAITGSNGVFHTACPMNDNPEEVVEAAIKGTKNVIVAAAEAKVQRVVFTSTIGAVHMDPNRSSHILVTESSWSDIQYCKKTKNWYCYGKTLAEQEAWKMAKEKGVDLVAVNPVVVLGPMLQTTLNASSIHILKYLNGYSKTFENATQSYVHVKDVALAHILVFETPSASGRYLCGDTSVLHRGDIVKILTQYFPMYPVPTKCSDEKIPKAKPYNFSNQKLKDLDMEFTPVKQCMYDTVKSLQEKGHLPILKQNEDHVTKRMKLKLTYLNSSL</sequence>
<dbReference type="Gene3D" id="3.40.50.720">
    <property type="entry name" value="NAD(P)-binding Rossmann-like Domain"/>
    <property type="match status" value="1"/>
</dbReference>
<evidence type="ECO:0000256" key="4">
    <source>
        <dbReference type="ARBA" id="ARBA00023157"/>
    </source>
</evidence>
<evidence type="ECO:0000256" key="9">
    <source>
        <dbReference type="ARBA" id="ARBA00051239"/>
    </source>
</evidence>
<evidence type="ECO:0000256" key="11">
    <source>
        <dbReference type="ARBA" id="ARBA00067006"/>
    </source>
</evidence>
<evidence type="ECO:0000313" key="18">
    <source>
        <dbReference type="Proteomes" id="UP001163823"/>
    </source>
</evidence>
<keyword evidence="3" id="KW-0560">Oxidoreductase</keyword>
<evidence type="ECO:0000256" key="15">
    <source>
        <dbReference type="ARBA" id="ARBA00082321"/>
    </source>
</evidence>
<comment type="catalytic activity">
    <reaction evidence="9">
        <text>(E)-caffeyl aldehyde + NADP(+) + CoA = (E)-caffeoyl-CoA + NADPH + H(+)</text>
        <dbReference type="Rhea" id="RHEA:74867"/>
        <dbReference type="ChEBI" id="CHEBI:15378"/>
        <dbReference type="ChEBI" id="CHEBI:28323"/>
        <dbReference type="ChEBI" id="CHEBI:57287"/>
        <dbReference type="ChEBI" id="CHEBI:57783"/>
        <dbReference type="ChEBI" id="CHEBI:58349"/>
        <dbReference type="ChEBI" id="CHEBI:87136"/>
    </reaction>
    <physiologicalReaction direction="right-to-left" evidence="9">
        <dbReference type="Rhea" id="RHEA:74869"/>
    </physiologicalReaction>
</comment>
<organism evidence="17 18">
    <name type="scientific">Quillaja saponaria</name>
    <name type="common">Soap bark tree</name>
    <dbReference type="NCBI Taxonomy" id="32244"/>
    <lineage>
        <taxon>Eukaryota</taxon>
        <taxon>Viridiplantae</taxon>
        <taxon>Streptophyta</taxon>
        <taxon>Embryophyta</taxon>
        <taxon>Tracheophyta</taxon>
        <taxon>Spermatophyta</taxon>
        <taxon>Magnoliopsida</taxon>
        <taxon>eudicotyledons</taxon>
        <taxon>Gunneridae</taxon>
        <taxon>Pentapetalae</taxon>
        <taxon>rosids</taxon>
        <taxon>fabids</taxon>
        <taxon>Fabales</taxon>
        <taxon>Quillajaceae</taxon>
        <taxon>Quillaja</taxon>
    </lineage>
</organism>